<sequence length="84" mass="9363">MGYPTGPESCSDDPGCNPIIGDSFEGPALQVVYAYWLLVLFAVVSFHTWRYTYKQRNDFGAMQATSRSAKLDPTWLAEPINGDQ</sequence>
<protein>
    <submittedName>
        <fullName evidence="2">Uncharacterized protein</fullName>
    </submittedName>
</protein>
<keyword evidence="3" id="KW-1185">Reference proteome</keyword>
<evidence type="ECO:0000313" key="2">
    <source>
        <dbReference type="EMBL" id="KAK3281584.1"/>
    </source>
</evidence>
<feature type="non-terminal residue" evidence="2">
    <location>
        <position position="84"/>
    </location>
</feature>
<dbReference type="AlphaFoldDB" id="A0AAE0LE94"/>
<dbReference type="Proteomes" id="UP001190700">
    <property type="component" value="Unassembled WGS sequence"/>
</dbReference>
<accession>A0AAE0LE94</accession>
<reference evidence="2 3" key="1">
    <citation type="journal article" date="2015" name="Genome Biol. Evol.">
        <title>Comparative Genomics of a Bacterivorous Green Alga Reveals Evolutionary Causalities and Consequences of Phago-Mixotrophic Mode of Nutrition.</title>
        <authorList>
            <person name="Burns J.A."/>
            <person name="Paasch A."/>
            <person name="Narechania A."/>
            <person name="Kim E."/>
        </authorList>
    </citation>
    <scope>NUCLEOTIDE SEQUENCE [LARGE SCALE GENOMIC DNA]</scope>
    <source>
        <strain evidence="2 3">PLY_AMNH</strain>
    </source>
</reference>
<proteinExistence type="predicted"/>
<dbReference type="EMBL" id="LGRX02003793">
    <property type="protein sequence ID" value="KAK3281584.1"/>
    <property type="molecule type" value="Genomic_DNA"/>
</dbReference>
<keyword evidence="1" id="KW-0472">Membrane</keyword>
<comment type="caution">
    <text evidence="2">The sequence shown here is derived from an EMBL/GenBank/DDBJ whole genome shotgun (WGS) entry which is preliminary data.</text>
</comment>
<name>A0AAE0LE94_9CHLO</name>
<organism evidence="2 3">
    <name type="scientific">Cymbomonas tetramitiformis</name>
    <dbReference type="NCBI Taxonomy" id="36881"/>
    <lineage>
        <taxon>Eukaryota</taxon>
        <taxon>Viridiplantae</taxon>
        <taxon>Chlorophyta</taxon>
        <taxon>Pyramimonadophyceae</taxon>
        <taxon>Pyramimonadales</taxon>
        <taxon>Pyramimonadaceae</taxon>
        <taxon>Cymbomonas</taxon>
    </lineage>
</organism>
<gene>
    <name evidence="2" type="ORF">CYMTET_10630</name>
</gene>
<evidence type="ECO:0000313" key="3">
    <source>
        <dbReference type="Proteomes" id="UP001190700"/>
    </source>
</evidence>
<feature type="transmembrane region" description="Helical" evidence="1">
    <location>
        <begin position="33"/>
        <end position="53"/>
    </location>
</feature>
<evidence type="ECO:0000256" key="1">
    <source>
        <dbReference type="SAM" id="Phobius"/>
    </source>
</evidence>
<keyword evidence="1" id="KW-1133">Transmembrane helix</keyword>
<keyword evidence="1" id="KW-0812">Transmembrane</keyword>